<evidence type="ECO:0000313" key="7">
    <source>
        <dbReference type="Proteomes" id="UP000295313"/>
    </source>
</evidence>
<dbReference type="Proteomes" id="UP000295313">
    <property type="component" value="Unassembled WGS sequence"/>
</dbReference>
<feature type="domain" description="Peptidase M12B" evidence="5">
    <location>
        <begin position="216"/>
        <end position="403"/>
    </location>
</feature>
<proteinExistence type="predicted"/>
<name>A0A4R8I7U6_9FLAO</name>
<dbReference type="EMBL" id="SOEO01000001">
    <property type="protein sequence ID" value="TDX86068.1"/>
    <property type="molecule type" value="Genomic_DNA"/>
</dbReference>
<dbReference type="InterPro" id="IPR026444">
    <property type="entry name" value="Secre_tail"/>
</dbReference>
<dbReference type="PROSITE" id="PS50215">
    <property type="entry name" value="ADAM_MEPRO"/>
    <property type="match status" value="1"/>
</dbReference>
<comment type="caution">
    <text evidence="6">The sequence shown here is derived from an EMBL/GenBank/DDBJ whole genome shotgun (WGS) entry which is preliminary data.</text>
</comment>
<dbReference type="InterPro" id="IPR035914">
    <property type="entry name" value="Sperma_CUB_dom_sf"/>
</dbReference>
<dbReference type="Pfam" id="PF18962">
    <property type="entry name" value="Por_Secre_tail"/>
    <property type="match status" value="1"/>
</dbReference>
<evidence type="ECO:0000256" key="3">
    <source>
        <dbReference type="SAM" id="SignalP"/>
    </source>
</evidence>
<gene>
    <name evidence="6" type="ORF">B0I22_0169</name>
</gene>
<dbReference type="OrthoDB" id="1182309at2"/>
<dbReference type="GO" id="GO:0004222">
    <property type="term" value="F:metalloendopeptidase activity"/>
    <property type="evidence" value="ECO:0007669"/>
    <property type="project" value="InterPro"/>
</dbReference>
<dbReference type="SUPFAM" id="SSF55486">
    <property type="entry name" value="Metalloproteases ('zincins'), catalytic domain"/>
    <property type="match status" value="1"/>
</dbReference>
<dbReference type="SUPFAM" id="SSF49854">
    <property type="entry name" value="Spermadhesin, CUB domain"/>
    <property type="match status" value="1"/>
</dbReference>
<dbReference type="InterPro" id="IPR001590">
    <property type="entry name" value="Peptidase_M12B"/>
</dbReference>
<reference evidence="6 7" key="1">
    <citation type="submission" date="2019-03" db="EMBL/GenBank/DDBJ databases">
        <title>Genomic Encyclopedia of Type Strains, Phase III (KMG-III): the genomes of soil and plant-associated and newly described type strains.</title>
        <authorList>
            <person name="Whitman W."/>
        </authorList>
    </citation>
    <scope>NUCLEOTIDE SEQUENCE [LARGE SCALE GENOMIC DNA]</scope>
    <source>
        <strain evidence="6 7">CGMCC 1.12802</strain>
    </source>
</reference>
<evidence type="ECO:0000259" key="4">
    <source>
        <dbReference type="PROSITE" id="PS01180"/>
    </source>
</evidence>
<dbReference type="PROSITE" id="PS01180">
    <property type="entry name" value="CUB"/>
    <property type="match status" value="1"/>
</dbReference>
<evidence type="ECO:0000259" key="5">
    <source>
        <dbReference type="PROSITE" id="PS50215"/>
    </source>
</evidence>
<sequence length="724" mass="79922">MKKILQLFLTVLVFSFFSAQSLRHVAREVKDYHSKRVSFKKVSLFSVDEASSKKAVYRQAARDAQVLKLDKSELTTLVQNRPDAVEFTFPFEDRELTVEMVKVDIYSNDFKAKTNLKDNVAYKKGVFYRGIVKGDETSVVAFSFFDNDVIGVASANKIGNVTLGKAVQSEDFVVYNDQKLTGTNPFICAVDEVMDKETQKISFDPKASKAPQMTNACVRVYYEIAYKPFEQNGSDVQTTINWISAVHNNINTLYVNDGVKMSLKTVYVWETADPYTGDYSQNLANFRNTRTSFDGDLAHLVNYPSTTSVAYLNSLCTTARYAYSGINMTYGNIPTYSWTIMAMTHEMGHSLGSPHTHACAWNGDSTPIDWCGPTARPVLIQNEGLDCTSDVIPTNGGTIMSYCHLMPSVGINFTNGFGDQPGALIRQTVESKACLGVDCTTACNVTVTNMTVANVTKNTATVTVTDATSTQWKYRVTKIDGTPVKSGLSANKVFDITDLSPNSFYRVEVGTECSAAFQRSQIIWTDDNWCGKTITDSGGAEANYTDQESWTKTFYPDNANEKLKLTFTEFDLETGYDFLTVRNGPAANSPLFTGANNMSGTTIRGPFTSTHATGAITLVFRSDQMVNNKGFIANLSCAVLGVDDVASSKDILLSPNPVKNHFTLAGVSKITSVEVYDISGKLVKQFDKESLSKNSFNISKLKTGNYVVKIKTDKESFNKKLIKE</sequence>
<dbReference type="Gene3D" id="2.60.120.290">
    <property type="entry name" value="Spermadhesin, CUB domain"/>
    <property type="match status" value="1"/>
</dbReference>
<keyword evidence="1 3" id="KW-0732">Signal</keyword>
<keyword evidence="7" id="KW-1185">Reference proteome</keyword>
<dbReference type="Pfam" id="PF13688">
    <property type="entry name" value="Reprolysin_5"/>
    <property type="match status" value="1"/>
</dbReference>
<keyword evidence="2" id="KW-1015">Disulfide bond</keyword>
<dbReference type="AlphaFoldDB" id="A0A4R8I7U6"/>
<feature type="chain" id="PRO_5020675627" evidence="3">
    <location>
        <begin position="20"/>
        <end position="724"/>
    </location>
</feature>
<dbReference type="SMART" id="SM00042">
    <property type="entry name" value="CUB"/>
    <property type="match status" value="1"/>
</dbReference>
<dbReference type="InterPro" id="IPR024079">
    <property type="entry name" value="MetalloPept_cat_dom_sf"/>
</dbReference>
<feature type="signal peptide" evidence="3">
    <location>
        <begin position="1"/>
        <end position="19"/>
    </location>
</feature>
<dbReference type="RefSeq" id="WP_133942711.1">
    <property type="nucleotide sequence ID" value="NZ_SOEO01000001.1"/>
</dbReference>
<organism evidence="6 7">
    <name type="scientific">Epilithonimonas xixisoli</name>
    <dbReference type="NCBI Taxonomy" id="1476462"/>
    <lineage>
        <taxon>Bacteria</taxon>
        <taxon>Pseudomonadati</taxon>
        <taxon>Bacteroidota</taxon>
        <taxon>Flavobacteriia</taxon>
        <taxon>Flavobacteriales</taxon>
        <taxon>Weeksellaceae</taxon>
        <taxon>Chryseobacterium group</taxon>
        <taxon>Epilithonimonas</taxon>
    </lineage>
</organism>
<dbReference type="NCBIfam" id="TIGR04183">
    <property type="entry name" value="Por_Secre_tail"/>
    <property type="match status" value="1"/>
</dbReference>
<dbReference type="PANTHER" id="PTHR11905:SF159">
    <property type="entry name" value="ADAM METALLOPROTEASE"/>
    <property type="match status" value="1"/>
</dbReference>
<accession>A0A4R8I7U6</accession>
<dbReference type="CDD" id="cd00041">
    <property type="entry name" value="CUB"/>
    <property type="match status" value="1"/>
</dbReference>
<evidence type="ECO:0000313" key="6">
    <source>
        <dbReference type="EMBL" id="TDX86068.1"/>
    </source>
</evidence>
<dbReference type="InterPro" id="IPR000859">
    <property type="entry name" value="CUB_dom"/>
</dbReference>
<dbReference type="Pfam" id="PF00431">
    <property type="entry name" value="CUB"/>
    <property type="match status" value="1"/>
</dbReference>
<evidence type="ECO:0000256" key="1">
    <source>
        <dbReference type="ARBA" id="ARBA00022729"/>
    </source>
</evidence>
<dbReference type="PANTHER" id="PTHR11905">
    <property type="entry name" value="ADAM A DISINTEGRIN AND METALLOPROTEASE DOMAIN"/>
    <property type="match status" value="1"/>
</dbReference>
<feature type="domain" description="CUB" evidence="4">
    <location>
        <begin position="513"/>
        <end position="638"/>
    </location>
</feature>
<protein>
    <submittedName>
        <fullName evidence="6">Putative secreted protein (Por secretion system target)</fullName>
    </submittedName>
</protein>
<dbReference type="Gene3D" id="3.40.390.10">
    <property type="entry name" value="Collagenase (Catalytic Domain)"/>
    <property type="match status" value="1"/>
</dbReference>
<evidence type="ECO:0000256" key="2">
    <source>
        <dbReference type="ARBA" id="ARBA00023157"/>
    </source>
</evidence>
<dbReference type="GO" id="GO:0006509">
    <property type="term" value="P:membrane protein ectodomain proteolysis"/>
    <property type="evidence" value="ECO:0007669"/>
    <property type="project" value="TreeGrafter"/>
</dbReference>